<gene>
    <name evidence="1" type="ordered locus">BFO_1335</name>
</gene>
<reference evidence="2" key="1">
    <citation type="submission" date="2011-12" db="EMBL/GenBank/DDBJ databases">
        <title>Complete sequence of Tannerella forsythia ATCC 43037.</title>
        <authorList>
            <person name="Dewhirst F."/>
            <person name="Tanner A."/>
            <person name="Izard J."/>
            <person name="Brinkac L."/>
            <person name="Durkin A.S."/>
            <person name="Hostetler J."/>
            <person name="Shetty J."/>
            <person name="Torralba M."/>
            <person name="Gill S."/>
            <person name="Nelson K."/>
        </authorList>
    </citation>
    <scope>NUCLEOTIDE SEQUENCE [LARGE SCALE GENOMIC DNA]</scope>
    <source>
        <strain evidence="2">ATCC 43037 / JCM 10827 / CCUG 33226 / KCTC 5666 / FDC 338</strain>
    </source>
</reference>
<organism evidence="1 2">
    <name type="scientific">Tannerella forsythia (strain ATCC 43037 / JCM 10827 / CCUG 21028 A / KCTC 5666 / FDC 338)</name>
    <name type="common">Bacteroides forsythus</name>
    <dbReference type="NCBI Taxonomy" id="203275"/>
    <lineage>
        <taxon>Bacteria</taxon>
        <taxon>Pseudomonadati</taxon>
        <taxon>Bacteroidota</taxon>
        <taxon>Bacteroidia</taxon>
        <taxon>Bacteroidales</taxon>
        <taxon>Tannerellaceae</taxon>
        <taxon>Tannerella</taxon>
    </lineage>
</organism>
<evidence type="ECO:0000313" key="1">
    <source>
        <dbReference type="EMBL" id="AEW21794.1"/>
    </source>
</evidence>
<accession>G8UK82</accession>
<name>G8UK82_TANFA</name>
<dbReference type="HOGENOM" id="CLU_3258997_0_0_10"/>
<dbReference type="KEGG" id="tfo:BFO_1335"/>
<proteinExistence type="predicted"/>
<protein>
    <submittedName>
        <fullName evidence="1">Uncharacterized protein</fullName>
    </submittedName>
</protein>
<keyword evidence="2" id="KW-1185">Reference proteome</keyword>
<dbReference type="Proteomes" id="UP000005436">
    <property type="component" value="Chromosome"/>
</dbReference>
<evidence type="ECO:0000313" key="2">
    <source>
        <dbReference type="Proteomes" id="UP000005436"/>
    </source>
</evidence>
<sequence>MFFIKNTKKDLHCKKNPFIFATLFSMIRLTGDKQNGNEVRQI</sequence>
<dbReference type="EMBL" id="CP003191">
    <property type="protein sequence ID" value="AEW21794.1"/>
    <property type="molecule type" value="Genomic_DNA"/>
</dbReference>
<dbReference type="STRING" id="203275.BFO_1335"/>
<dbReference type="AlphaFoldDB" id="G8UK82"/>